<evidence type="ECO:0000256" key="2">
    <source>
        <dbReference type="ARBA" id="ARBA00022801"/>
    </source>
</evidence>
<name>A0A8K0AET4_BRALA</name>
<gene>
    <name evidence="5" type="primary">DDAH1</name>
    <name evidence="5" type="ORF">BLAG_LOCUS24193</name>
</gene>
<dbReference type="GO" id="GO:0016403">
    <property type="term" value="F:dimethylargininase activity"/>
    <property type="evidence" value="ECO:0007669"/>
    <property type="project" value="TreeGrafter"/>
</dbReference>
<comment type="similarity">
    <text evidence="1">Belongs to the DDAH family.</text>
</comment>
<dbReference type="FunFam" id="3.75.10.10:FF:000004">
    <property type="entry name" value="N(G),N(G)-dimethylarginine dimethylaminohydrolase 1"/>
    <property type="match status" value="1"/>
</dbReference>
<organism evidence="5 6">
    <name type="scientific">Branchiostoma lanceolatum</name>
    <name type="common">Common lancelet</name>
    <name type="synonym">Amphioxus lanceolatum</name>
    <dbReference type="NCBI Taxonomy" id="7740"/>
    <lineage>
        <taxon>Eukaryota</taxon>
        <taxon>Metazoa</taxon>
        <taxon>Chordata</taxon>
        <taxon>Cephalochordata</taxon>
        <taxon>Leptocardii</taxon>
        <taxon>Amphioxiformes</taxon>
        <taxon>Branchiostomatidae</taxon>
        <taxon>Branchiostoma</taxon>
    </lineage>
</organism>
<dbReference type="GO" id="GO:0000052">
    <property type="term" value="P:citrulline metabolic process"/>
    <property type="evidence" value="ECO:0007669"/>
    <property type="project" value="TreeGrafter"/>
</dbReference>
<feature type="active site" description="Nucleophile" evidence="3">
    <location>
        <position position="276"/>
    </location>
</feature>
<dbReference type="Pfam" id="PF19420">
    <property type="entry name" value="DDAH_eukar"/>
    <property type="match status" value="1"/>
</dbReference>
<dbReference type="InterPro" id="IPR033199">
    <property type="entry name" value="DDAH-like"/>
</dbReference>
<reference evidence="5" key="1">
    <citation type="submission" date="2022-01" db="EMBL/GenBank/DDBJ databases">
        <authorList>
            <person name="Braso-Vives M."/>
        </authorList>
    </citation>
    <scope>NUCLEOTIDE SEQUENCE</scope>
</reference>
<dbReference type="EMBL" id="OV696693">
    <property type="protein sequence ID" value="CAH1272592.1"/>
    <property type="molecule type" value="Genomic_DNA"/>
</dbReference>
<dbReference type="Proteomes" id="UP000838412">
    <property type="component" value="Chromosome 8"/>
</dbReference>
<dbReference type="GO" id="GO:0016597">
    <property type="term" value="F:amino acid binding"/>
    <property type="evidence" value="ECO:0007669"/>
    <property type="project" value="TreeGrafter"/>
</dbReference>
<dbReference type="GO" id="GO:0045429">
    <property type="term" value="P:positive regulation of nitric oxide biosynthetic process"/>
    <property type="evidence" value="ECO:0007669"/>
    <property type="project" value="TreeGrafter"/>
</dbReference>
<feature type="active site" description="Proton donor" evidence="3">
    <location>
        <position position="179"/>
    </location>
</feature>
<dbReference type="Gene3D" id="3.75.10.10">
    <property type="entry name" value="L-arginine/glycine Amidinotransferase, Chain A"/>
    <property type="match status" value="1"/>
</dbReference>
<proteinExistence type="inferred from homology"/>
<keyword evidence="6" id="KW-1185">Reference proteome</keyword>
<feature type="binding site" evidence="4">
    <location>
        <begin position="83"/>
        <end position="84"/>
    </location>
    <ligand>
        <name>substrate</name>
    </ligand>
</feature>
<feature type="binding site" evidence="4">
    <location>
        <position position="103"/>
    </location>
    <ligand>
        <name>substrate</name>
    </ligand>
</feature>
<evidence type="ECO:0000256" key="1">
    <source>
        <dbReference type="ARBA" id="ARBA00008532"/>
    </source>
</evidence>
<dbReference type="AlphaFoldDB" id="A0A8K0AET4"/>
<dbReference type="OrthoDB" id="10016839at2759"/>
<feature type="binding site" evidence="4">
    <location>
        <position position="270"/>
    </location>
    <ligand>
        <name>substrate</name>
    </ligand>
</feature>
<dbReference type="GO" id="GO:0006525">
    <property type="term" value="P:arginine metabolic process"/>
    <property type="evidence" value="ECO:0007669"/>
    <property type="project" value="TreeGrafter"/>
</dbReference>
<protein>
    <submittedName>
        <fullName evidence="5">DDAH1 protein</fullName>
    </submittedName>
</protein>
<accession>A0A8K0AET4</accession>
<evidence type="ECO:0000256" key="3">
    <source>
        <dbReference type="PIRSR" id="PIRSR633199-1"/>
    </source>
</evidence>
<feature type="binding site" evidence="4">
    <location>
        <position position="78"/>
    </location>
    <ligand>
        <name>substrate</name>
    </ligand>
</feature>
<keyword evidence="2" id="KW-0378">Hydrolase</keyword>
<dbReference type="PANTHER" id="PTHR12737">
    <property type="entry name" value="DIMETHYLARGININE DIMETHYLAMINOHYDROLASE"/>
    <property type="match status" value="1"/>
</dbReference>
<sequence length="281" mass="30707">MTLTSDPQRNKMAAYGRYHTAVVRGIPDSVRYEALIQAEQRDYVDVEKARQEKAVYVQTLRDLGLRIVELPAAEEHPDCPFVEDCAVVCNGTALVTRPGHPSRRGEVHAVKKVLEEDLGLEVVHMVEDEATMDGGDVLFTGKEFFVGLSNRTNEAGARILAETFPDYSVTTIPVARGLHLKCFCTMAAPDVMAVGEGPEAQKAWQEIKARGDHKYAILNVPDDGAANCMFVNGTMIHCAADDFPKSAKTFAAAHLAYPRVQVSNKELAKVDGSLTCCSILI</sequence>
<evidence type="ECO:0000256" key="4">
    <source>
        <dbReference type="PIRSR" id="PIRSR633199-2"/>
    </source>
</evidence>
<evidence type="ECO:0000313" key="6">
    <source>
        <dbReference type="Proteomes" id="UP000838412"/>
    </source>
</evidence>
<feature type="binding site" evidence="4">
    <location>
        <position position="151"/>
    </location>
    <ligand>
        <name>substrate</name>
    </ligand>
</feature>
<dbReference type="PANTHER" id="PTHR12737:SF9">
    <property type="entry name" value="DIMETHYLARGININASE"/>
    <property type="match status" value="1"/>
</dbReference>
<dbReference type="SUPFAM" id="SSF55909">
    <property type="entry name" value="Pentein"/>
    <property type="match status" value="1"/>
</dbReference>
<evidence type="ECO:0000313" key="5">
    <source>
        <dbReference type="EMBL" id="CAH1272592.1"/>
    </source>
</evidence>
<feature type="binding site" evidence="4">
    <location>
        <position position="35"/>
    </location>
    <ligand>
        <name>substrate</name>
    </ligand>
</feature>